<dbReference type="EMBL" id="QGTW01000001">
    <property type="protein sequence ID" value="PWW32150.1"/>
    <property type="molecule type" value="Genomic_DNA"/>
</dbReference>
<dbReference type="SUPFAM" id="SSF55331">
    <property type="entry name" value="Tautomerase/MIF"/>
    <property type="match status" value="1"/>
</dbReference>
<dbReference type="AlphaFoldDB" id="A0A2V3A7U2"/>
<reference evidence="1 2" key="1">
    <citation type="submission" date="2018-05" db="EMBL/GenBank/DDBJ databases">
        <title>Freshwater and sediment microbial communities from various areas in North America, analyzing microbe dynamics in response to fracking.</title>
        <authorList>
            <person name="Lamendella R."/>
        </authorList>
    </citation>
    <scope>NUCLEOTIDE SEQUENCE [LARGE SCALE GENOMIC DNA]</scope>
    <source>
        <strain evidence="1 2">15_TX</strain>
    </source>
</reference>
<dbReference type="Pfam" id="PF08921">
    <property type="entry name" value="DUF1904"/>
    <property type="match status" value="1"/>
</dbReference>
<sequence length="111" mass="12484">MPHLFIRGISVEQTKEISVSLVQALAELCVCGEDNFTLEIVQSVFVFNQEEIAAYPFIEVKWFDRGKVIQDKFAQTITKHVQFLGIPEVEVAFTAFSEADYYLNGKSFAGG</sequence>
<accession>A0A2V3A7U2</accession>
<dbReference type="InterPro" id="IPR015017">
    <property type="entry name" value="DUF1904"/>
</dbReference>
<comment type="caution">
    <text evidence="1">The sequence shown here is derived from an EMBL/GenBank/DDBJ whole genome shotgun (WGS) entry which is preliminary data.</text>
</comment>
<gene>
    <name evidence="1" type="ORF">DFO73_101413</name>
</gene>
<evidence type="ECO:0000313" key="1">
    <source>
        <dbReference type="EMBL" id="PWW32150.1"/>
    </source>
</evidence>
<dbReference type="RefSeq" id="WP_110063114.1">
    <property type="nucleotide sequence ID" value="NZ_QGTW01000001.1"/>
</dbReference>
<protein>
    <submittedName>
        <fullName evidence="1">Uncharacterized protein DUF1904</fullName>
    </submittedName>
</protein>
<dbReference type="InterPro" id="IPR014347">
    <property type="entry name" value="Tautomerase/MIF_sf"/>
</dbReference>
<dbReference type="Proteomes" id="UP000247150">
    <property type="component" value="Unassembled WGS sequence"/>
</dbReference>
<evidence type="ECO:0000313" key="2">
    <source>
        <dbReference type="Proteomes" id="UP000247150"/>
    </source>
</evidence>
<proteinExistence type="predicted"/>
<organism evidence="1 2">
    <name type="scientific">Cytobacillus oceanisediminis</name>
    <dbReference type="NCBI Taxonomy" id="665099"/>
    <lineage>
        <taxon>Bacteria</taxon>
        <taxon>Bacillati</taxon>
        <taxon>Bacillota</taxon>
        <taxon>Bacilli</taxon>
        <taxon>Bacillales</taxon>
        <taxon>Bacillaceae</taxon>
        <taxon>Cytobacillus</taxon>
    </lineage>
</organism>
<dbReference type="Gene3D" id="3.30.429.10">
    <property type="entry name" value="Macrophage Migration Inhibitory Factor"/>
    <property type="match status" value="1"/>
</dbReference>
<dbReference type="OrthoDB" id="5587545at2"/>
<name>A0A2V3A7U2_9BACI</name>